<feature type="compositionally biased region" description="Low complexity" evidence="3">
    <location>
        <begin position="99"/>
        <end position="111"/>
    </location>
</feature>
<evidence type="ECO:0000256" key="1">
    <source>
        <dbReference type="ARBA" id="ARBA00004328"/>
    </source>
</evidence>
<gene>
    <name evidence="5" type="ORF">CLPUN_09700</name>
</gene>
<accession>A0A1S8TVN3</accession>
<proteinExistence type="predicted"/>
<protein>
    <submittedName>
        <fullName evidence="5">Phage capsid family protein</fullName>
    </submittedName>
</protein>
<feature type="compositionally biased region" description="Polar residues" evidence="3">
    <location>
        <begin position="81"/>
        <end position="98"/>
    </location>
</feature>
<dbReference type="SUPFAM" id="SSF56563">
    <property type="entry name" value="Major capsid protein gp5"/>
    <property type="match status" value="1"/>
</dbReference>
<sequence>MKDKLLKLFNQKNARKQELAAKAQSTQDIAELRSINSELETLNAEIADLDGMIKEIEAEEARNATPGIESGVASMDPPINQLPQSRGQQIPNNFNPLGTYQSSSATQQRSQSTEDKYSTLEYRQAFMNFCITGAIAPELRADATTTAGDVSAVIPSTILNEVIKKVTSYGQIFNRVRKLNVKGGLTIPILSLKPTATWIGENSSSDKQKAESNKNISFSYYGLECKVSTSLLADTVRLEGFENVITDLIVEAMTKALDLAILKGTGTGQPLGITKDTRIPATQIITLKPDEITSWSAWKKKVFAKMPLSYKGGASFFMASGTFEGYIDGIVDTNGQPIGRVNYGITSGPQESFGGKAVVQVEDDIISPYDDAATGDVIAVYCNLSNYGFNSNMQMLMYRYFDNDKNEYVDKAILIADGKIIDPNGVVIVKKGATA</sequence>
<dbReference type="AlphaFoldDB" id="A0A1S8TVN3"/>
<reference evidence="5 6" key="1">
    <citation type="submission" date="2016-05" db="EMBL/GenBank/DDBJ databases">
        <title>Microbial solvent formation.</title>
        <authorList>
            <person name="Poehlein A."/>
            <person name="Montoya Solano J.D."/>
            <person name="Flitsch S."/>
            <person name="Krabben P."/>
            <person name="Duerre P."/>
            <person name="Daniel R."/>
        </authorList>
    </citation>
    <scope>NUCLEOTIDE SEQUENCE [LARGE SCALE GENOMIC DNA]</scope>
    <source>
        <strain evidence="5 6">DSM 2619</strain>
    </source>
</reference>
<feature type="coiled-coil region" evidence="2">
    <location>
        <begin position="32"/>
        <end position="59"/>
    </location>
</feature>
<comment type="subcellular location">
    <subcellularLocation>
        <location evidence="1">Virion</location>
    </subcellularLocation>
</comment>
<name>A0A1S8TVN3_9CLOT</name>
<evidence type="ECO:0000256" key="2">
    <source>
        <dbReference type="SAM" id="Coils"/>
    </source>
</evidence>
<dbReference type="InterPro" id="IPR054612">
    <property type="entry name" value="Phage_capsid-like_C"/>
</dbReference>
<dbReference type="NCBIfam" id="TIGR01554">
    <property type="entry name" value="major_cap_HK97"/>
    <property type="match status" value="1"/>
</dbReference>
<keyword evidence="2" id="KW-0175">Coiled coil</keyword>
<dbReference type="STRING" id="29367.CLPUN_09700"/>
<feature type="domain" description="Phage capsid-like C-terminal" evidence="4">
    <location>
        <begin position="153"/>
        <end position="430"/>
    </location>
</feature>
<dbReference type="EMBL" id="LZZM01000053">
    <property type="protein sequence ID" value="OOM81786.1"/>
    <property type="molecule type" value="Genomic_DNA"/>
</dbReference>
<dbReference type="Pfam" id="PF05065">
    <property type="entry name" value="Phage_capsid"/>
    <property type="match status" value="1"/>
</dbReference>
<dbReference type="Proteomes" id="UP000190890">
    <property type="component" value="Unassembled WGS sequence"/>
</dbReference>
<keyword evidence="6" id="KW-1185">Reference proteome</keyword>
<evidence type="ECO:0000259" key="4">
    <source>
        <dbReference type="Pfam" id="PF05065"/>
    </source>
</evidence>
<evidence type="ECO:0000313" key="6">
    <source>
        <dbReference type="Proteomes" id="UP000190890"/>
    </source>
</evidence>
<dbReference type="InterPro" id="IPR024455">
    <property type="entry name" value="Phage_capsid"/>
</dbReference>
<dbReference type="RefSeq" id="WP_077846225.1">
    <property type="nucleotide sequence ID" value="NZ_LZZM01000053.1"/>
</dbReference>
<evidence type="ECO:0000313" key="5">
    <source>
        <dbReference type="EMBL" id="OOM81786.1"/>
    </source>
</evidence>
<evidence type="ECO:0000256" key="3">
    <source>
        <dbReference type="SAM" id="MobiDB-lite"/>
    </source>
</evidence>
<dbReference type="OrthoDB" id="9786516at2"/>
<organism evidence="5 6">
    <name type="scientific">Clostridium puniceum</name>
    <dbReference type="NCBI Taxonomy" id="29367"/>
    <lineage>
        <taxon>Bacteria</taxon>
        <taxon>Bacillati</taxon>
        <taxon>Bacillota</taxon>
        <taxon>Clostridia</taxon>
        <taxon>Eubacteriales</taxon>
        <taxon>Clostridiaceae</taxon>
        <taxon>Clostridium</taxon>
    </lineage>
</organism>
<feature type="region of interest" description="Disordered" evidence="3">
    <location>
        <begin position="76"/>
        <end position="115"/>
    </location>
</feature>
<comment type="caution">
    <text evidence="5">The sequence shown here is derived from an EMBL/GenBank/DDBJ whole genome shotgun (WGS) entry which is preliminary data.</text>
</comment>